<feature type="transmembrane region" description="Helical" evidence="1">
    <location>
        <begin position="49"/>
        <end position="72"/>
    </location>
</feature>
<keyword evidence="1" id="KW-1133">Transmembrane helix</keyword>
<feature type="transmembrane region" description="Helical" evidence="1">
    <location>
        <begin position="84"/>
        <end position="106"/>
    </location>
</feature>
<evidence type="ECO:0000313" key="3">
    <source>
        <dbReference type="Proteomes" id="UP000001064"/>
    </source>
</evidence>
<sequence>MSNIYQNNYQPPLSSQPLIQPQPQQYYYVNTPLIERPHNKGDKHSSDCAYSVTFFVLGFFFFFPFFFNFAYLKSPHCYARKISLASLIVGSLYLCAAISVFSTFYFSMGCWNGNSYNYC</sequence>
<organism evidence="2 3">
    <name type="scientific">Dictyostelium purpureum</name>
    <name type="common">Slime mold</name>
    <dbReference type="NCBI Taxonomy" id="5786"/>
    <lineage>
        <taxon>Eukaryota</taxon>
        <taxon>Amoebozoa</taxon>
        <taxon>Evosea</taxon>
        <taxon>Eumycetozoa</taxon>
        <taxon>Dictyostelia</taxon>
        <taxon>Dictyosteliales</taxon>
        <taxon>Dictyosteliaceae</taxon>
        <taxon>Dictyostelium</taxon>
    </lineage>
</organism>
<dbReference type="Proteomes" id="UP000001064">
    <property type="component" value="Unassembled WGS sequence"/>
</dbReference>
<keyword evidence="3" id="KW-1185">Reference proteome</keyword>
<protein>
    <submittedName>
        <fullName evidence="2">Uncharacterized protein</fullName>
    </submittedName>
</protein>
<dbReference type="PANTHER" id="PTHR37517:SF3">
    <property type="entry name" value="TRANSMEMBRANE PROTEIN"/>
    <property type="match status" value="1"/>
</dbReference>
<evidence type="ECO:0000313" key="2">
    <source>
        <dbReference type="EMBL" id="EGC32657.1"/>
    </source>
</evidence>
<dbReference type="EMBL" id="GL871182">
    <property type="protein sequence ID" value="EGC32657.1"/>
    <property type="molecule type" value="Genomic_DNA"/>
</dbReference>
<proteinExistence type="predicted"/>
<keyword evidence="1" id="KW-0472">Membrane</keyword>
<dbReference type="VEuPathDB" id="AmoebaDB:DICPUDRAFT_81532"/>
<dbReference type="RefSeq" id="XP_003290826.1">
    <property type="nucleotide sequence ID" value="XM_003290778.1"/>
</dbReference>
<gene>
    <name evidence="2" type="ORF">DICPUDRAFT_81532</name>
</gene>
<dbReference type="GeneID" id="10508513"/>
<dbReference type="InParanoid" id="F0ZTS4"/>
<keyword evidence="1" id="KW-0812">Transmembrane</keyword>
<accession>F0ZTS4</accession>
<reference evidence="3" key="1">
    <citation type="journal article" date="2011" name="Genome Biol.">
        <title>Comparative genomics of the social amoebae Dictyostelium discoideum and Dictyostelium purpureum.</title>
        <authorList>
            <consortium name="US DOE Joint Genome Institute (JGI-PGF)"/>
            <person name="Sucgang R."/>
            <person name="Kuo A."/>
            <person name="Tian X."/>
            <person name="Salerno W."/>
            <person name="Parikh A."/>
            <person name="Feasley C.L."/>
            <person name="Dalin E."/>
            <person name="Tu H."/>
            <person name="Huang E."/>
            <person name="Barry K."/>
            <person name="Lindquist E."/>
            <person name="Shapiro H."/>
            <person name="Bruce D."/>
            <person name="Schmutz J."/>
            <person name="Salamov A."/>
            <person name="Fey P."/>
            <person name="Gaudet P."/>
            <person name="Anjard C."/>
            <person name="Babu M.M."/>
            <person name="Basu S."/>
            <person name="Bushmanova Y."/>
            <person name="van der Wel H."/>
            <person name="Katoh-Kurasawa M."/>
            <person name="Dinh C."/>
            <person name="Coutinho P.M."/>
            <person name="Saito T."/>
            <person name="Elias M."/>
            <person name="Schaap P."/>
            <person name="Kay R.R."/>
            <person name="Henrissat B."/>
            <person name="Eichinger L."/>
            <person name="Rivero F."/>
            <person name="Putnam N.H."/>
            <person name="West C.M."/>
            <person name="Loomis W.F."/>
            <person name="Chisholm R.L."/>
            <person name="Shaulsky G."/>
            <person name="Strassmann J.E."/>
            <person name="Queller D.C."/>
            <person name="Kuspa A."/>
            <person name="Grigoriev I.V."/>
        </authorList>
    </citation>
    <scope>NUCLEOTIDE SEQUENCE [LARGE SCALE GENOMIC DNA]</scope>
    <source>
        <strain evidence="3">QSDP1</strain>
    </source>
</reference>
<evidence type="ECO:0000256" key="1">
    <source>
        <dbReference type="SAM" id="Phobius"/>
    </source>
</evidence>
<dbReference type="FunCoup" id="F0ZTS4">
    <property type="interactions" value="936"/>
</dbReference>
<dbReference type="PANTHER" id="PTHR37517">
    <property type="entry name" value="TRANSMEMBRANE PROTEIN"/>
    <property type="match status" value="1"/>
</dbReference>
<name>F0ZTS4_DICPU</name>
<dbReference type="AlphaFoldDB" id="F0ZTS4"/>
<dbReference type="KEGG" id="dpp:DICPUDRAFT_81532"/>